<proteinExistence type="predicted"/>
<gene>
    <name evidence="2" type="ORF">H8K47_15270</name>
</gene>
<reference evidence="2" key="1">
    <citation type="submission" date="2020-08" db="EMBL/GenBank/DDBJ databases">
        <title>Novel species isolated from subtropical streams in China.</title>
        <authorList>
            <person name="Lu H."/>
        </authorList>
    </citation>
    <scope>NUCLEOTIDE SEQUENCE</scope>
    <source>
        <strain evidence="2">CY7W</strain>
    </source>
</reference>
<keyword evidence="3" id="KW-1185">Reference proteome</keyword>
<dbReference type="EMBL" id="JACOGG010000019">
    <property type="protein sequence ID" value="MBC3936727.1"/>
    <property type="molecule type" value="Genomic_DNA"/>
</dbReference>
<keyword evidence="1" id="KW-0732">Signal</keyword>
<accession>A0A923KWM3</accession>
<dbReference type="AlphaFoldDB" id="A0A923KWM3"/>
<evidence type="ECO:0000313" key="3">
    <source>
        <dbReference type="Proteomes" id="UP000612361"/>
    </source>
</evidence>
<feature type="signal peptide" evidence="1">
    <location>
        <begin position="1"/>
        <end position="25"/>
    </location>
</feature>
<evidence type="ECO:0000313" key="2">
    <source>
        <dbReference type="EMBL" id="MBC3936727.1"/>
    </source>
</evidence>
<evidence type="ECO:0000256" key="1">
    <source>
        <dbReference type="SAM" id="SignalP"/>
    </source>
</evidence>
<dbReference type="Proteomes" id="UP000612361">
    <property type="component" value="Unassembled WGS sequence"/>
</dbReference>
<sequence>MKIQTLAITVATALIALAAAGRASANDGRISFSGAVTTATCHVQAANNSQAVSYNQCHSSITQVKTTAEVLPFEGQTVQVGGMSKISDQATPPMLRTQVSLQGGQAQWPRVAEMLDKYPGSKANILVTTEYQ</sequence>
<comment type="caution">
    <text evidence="2">The sequence shown here is derived from an EMBL/GenBank/DDBJ whole genome shotgun (WGS) entry which is preliminary data.</text>
</comment>
<feature type="chain" id="PRO_5036988862" description="Type 1 fimbrial protein" evidence="1">
    <location>
        <begin position="26"/>
        <end position="132"/>
    </location>
</feature>
<dbReference type="RefSeq" id="WP_186882265.1">
    <property type="nucleotide sequence ID" value="NZ_JACOGG010000019.1"/>
</dbReference>
<protein>
    <recommendedName>
        <fullName evidence="4">Type 1 fimbrial protein</fullName>
    </recommendedName>
</protein>
<evidence type="ECO:0008006" key="4">
    <source>
        <dbReference type="Google" id="ProtNLM"/>
    </source>
</evidence>
<organism evidence="2 3">
    <name type="scientific">Undibacterium rugosum</name>
    <dbReference type="NCBI Taxonomy" id="2762291"/>
    <lineage>
        <taxon>Bacteria</taxon>
        <taxon>Pseudomonadati</taxon>
        <taxon>Pseudomonadota</taxon>
        <taxon>Betaproteobacteria</taxon>
        <taxon>Burkholderiales</taxon>
        <taxon>Oxalobacteraceae</taxon>
        <taxon>Undibacterium</taxon>
    </lineage>
</organism>
<name>A0A923KWM3_9BURK</name>